<dbReference type="InterPro" id="IPR049560">
    <property type="entry name" value="MeTrfase_RsmB-F_NOP2_cat"/>
</dbReference>
<accession>A0A0R1WHC5</accession>
<organism evidence="10 11">
    <name type="scientific">Limosilactobacillus oris DSM 4864</name>
    <dbReference type="NCBI Taxonomy" id="1423779"/>
    <lineage>
        <taxon>Bacteria</taxon>
        <taxon>Bacillati</taxon>
        <taxon>Bacillota</taxon>
        <taxon>Bacilli</taxon>
        <taxon>Lactobacillales</taxon>
        <taxon>Lactobacillaceae</taxon>
        <taxon>Limosilactobacillus</taxon>
    </lineage>
</organism>
<dbReference type="CDD" id="cd02440">
    <property type="entry name" value="AdoMet_MTases"/>
    <property type="match status" value="1"/>
</dbReference>
<dbReference type="PRINTS" id="PR02008">
    <property type="entry name" value="RCMTFAMILY"/>
</dbReference>
<dbReference type="PROSITE" id="PS51686">
    <property type="entry name" value="SAM_MT_RSMB_NOP"/>
    <property type="match status" value="1"/>
</dbReference>
<feature type="region of interest" description="Disordered" evidence="8">
    <location>
        <begin position="303"/>
        <end position="322"/>
    </location>
</feature>
<feature type="binding site" evidence="7">
    <location>
        <begin position="103"/>
        <end position="109"/>
    </location>
    <ligand>
        <name>S-adenosyl-L-methionine</name>
        <dbReference type="ChEBI" id="CHEBI:59789"/>
    </ligand>
</feature>
<dbReference type="EMBL" id="AZGE01000001">
    <property type="protein sequence ID" value="KRM16853.1"/>
    <property type="molecule type" value="Genomic_DNA"/>
</dbReference>
<dbReference type="Pfam" id="PF17125">
    <property type="entry name" value="Methyltr_RsmF_N"/>
    <property type="match status" value="1"/>
</dbReference>
<dbReference type="PATRIC" id="fig|1423779.3.peg.8"/>
<keyword evidence="5 7" id="KW-0949">S-adenosyl-L-methionine</keyword>
<feature type="binding site" evidence="7">
    <location>
        <position position="127"/>
    </location>
    <ligand>
        <name>S-adenosyl-L-methionine</name>
        <dbReference type="ChEBI" id="CHEBI:59789"/>
    </ligand>
</feature>
<protein>
    <submittedName>
        <fullName evidence="10">NOL1 NOP2 sun family protein</fullName>
    </submittedName>
</protein>
<evidence type="ECO:0000256" key="8">
    <source>
        <dbReference type="SAM" id="MobiDB-lite"/>
    </source>
</evidence>
<dbReference type="Pfam" id="PF01189">
    <property type="entry name" value="Methyltr_RsmB-F"/>
    <property type="match status" value="1"/>
</dbReference>
<dbReference type="InterPro" id="IPR001678">
    <property type="entry name" value="MeTrfase_RsmB-F_NOP2_dom"/>
</dbReference>
<dbReference type="InterPro" id="IPR031340">
    <property type="entry name" value="RsmF_methylt_CI"/>
</dbReference>
<dbReference type="AlphaFoldDB" id="A0A0R1WHC5"/>
<comment type="similarity">
    <text evidence="1 7">Belongs to the class I-like SAM-binding methyltransferase superfamily. RsmB/NOP family.</text>
</comment>
<dbReference type="PANTHER" id="PTHR22807:SF30">
    <property type="entry name" value="28S RRNA (CYTOSINE(4447)-C(5))-METHYLTRANSFERASE-RELATED"/>
    <property type="match status" value="1"/>
</dbReference>
<evidence type="ECO:0000256" key="1">
    <source>
        <dbReference type="ARBA" id="ARBA00007494"/>
    </source>
</evidence>
<evidence type="ECO:0000256" key="2">
    <source>
        <dbReference type="ARBA" id="ARBA00022490"/>
    </source>
</evidence>
<evidence type="ECO:0000256" key="4">
    <source>
        <dbReference type="ARBA" id="ARBA00022679"/>
    </source>
</evidence>
<dbReference type="CDD" id="cd21147">
    <property type="entry name" value="RsmF_methylt_CTD1"/>
    <property type="match status" value="1"/>
</dbReference>
<gene>
    <name evidence="10" type="ORF">FC49_GL000008</name>
</gene>
<dbReference type="Pfam" id="PF17126">
    <property type="entry name" value="RsmF_methylt_CI"/>
    <property type="match status" value="1"/>
</dbReference>
<evidence type="ECO:0000256" key="5">
    <source>
        <dbReference type="ARBA" id="ARBA00022691"/>
    </source>
</evidence>
<keyword evidence="4 7" id="KW-0808">Transferase</keyword>
<feature type="binding site" evidence="7">
    <location>
        <position position="172"/>
    </location>
    <ligand>
        <name>S-adenosyl-L-methionine</name>
        <dbReference type="ChEBI" id="CHEBI:59789"/>
    </ligand>
</feature>
<feature type="compositionally biased region" description="Basic residues" evidence="8">
    <location>
        <begin position="307"/>
        <end position="316"/>
    </location>
</feature>
<dbReference type="InterPro" id="IPR031341">
    <property type="entry name" value="Methyltr_RsmF_N"/>
</dbReference>
<dbReference type="RefSeq" id="WP_056983614.1">
    <property type="nucleotide sequence ID" value="NZ_AZGE01000001.1"/>
</dbReference>
<evidence type="ECO:0000259" key="9">
    <source>
        <dbReference type="PROSITE" id="PS51686"/>
    </source>
</evidence>
<keyword evidence="3 7" id="KW-0489">Methyltransferase</keyword>
<dbReference type="GO" id="GO:0003723">
    <property type="term" value="F:RNA binding"/>
    <property type="evidence" value="ECO:0007669"/>
    <property type="project" value="UniProtKB-UniRule"/>
</dbReference>
<proteinExistence type="inferred from homology"/>
<sequence>MKLPDAFINKYQHLLGDEAPAFLTSFDQPATGGFRVNSAKAAPTATLDRATGKVEYVPTGYRGAVDGKSLDHVAGAIYSQEPSAMYVGEVVAPQPGERVLDLCAAPGGKTTHLVAKMKDQGLLVANEIFRKRALVLAENLERWGTAQTVVTNESPADLEKQFPQFFDRILVDAPCSGEGMFRKEPAGMEYWTPDYPAECANRQRKILASALKMLKPEGTLVYSTCTFAPEEDEQNAAWLLATYPGLTMVPIKKYPGMDDGRPEWADGNPDLAKAVRLFPHHIAGEGHFIAKFQLAATGSGSVISGQAKKKKKHRKGHQQDGVTKEQRQLFSDFCQWFMPDYQPHQLLTYGDQLYDMPAEISSVEGLTALRPGLHLGTFKKRRFEPALALALAIDPAVTTRRIDLSTEQWRSYVHGDVLSGPAELSNGWYLLTCQGFNVGFGKLVNGTVKNFYPKGLRF</sequence>
<dbReference type="InterPro" id="IPR027391">
    <property type="entry name" value="Nol1_Nop2_Fmu_2"/>
</dbReference>
<evidence type="ECO:0000313" key="11">
    <source>
        <dbReference type="Proteomes" id="UP000050973"/>
    </source>
</evidence>
<feature type="domain" description="SAM-dependent MTase RsmB/NOP-type" evidence="9">
    <location>
        <begin position="1"/>
        <end position="295"/>
    </location>
</feature>
<evidence type="ECO:0000313" key="10">
    <source>
        <dbReference type="EMBL" id="KRM16853.1"/>
    </source>
</evidence>
<dbReference type="InterPro" id="IPR029063">
    <property type="entry name" value="SAM-dependent_MTases_sf"/>
</dbReference>
<feature type="active site" description="Nucleophile" evidence="7">
    <location>
        <position position="225"/>
    </location>
</feature>
<evidence type="ECO:0000256" key="6">
    <source>
        <dbReference type="ARBA" id="ARBA00022884"/>
    </source>
</evidence>
<dbReference type="GO" id="GO:0008173">
    <property type="term" value="F:RNA methyltransferase activity"/>
    <property type="evidence" value="ECO:0007669"/>
    <property type="project" value="InterPro"/>
</dbReference>
<name>A0A0R1WHC5_9LACO</name>
<dbReference type="InterPro" id="IPR018314">
    <property type="entry name" value="RsmB/NOL1/NOP2-like_CS"/>
</dbReference>
<dbReference type="GO" id="GO:0001510">
    <property type="term" value="P:RNA methylation"/>
    <property type="evidence" value="ECO:0007669"/>
    <property type="project" value="InterPro"/>
</dbReference>
<dbReference type="PROSITE" id="PS01153">
    <property type="entry name" value="NOL1_NOP2_SUN"/>
    <property type="match status" value="1"/>
</dbReference>
<dbReference type="Gene3D" id="3.30.70.1170">
    <property type="entry name" value="Sun protein, domain 3"/>
    <property type="match status" value="1"/>
</dbReference>
<evidence type="ECO:0000256" key="3">
    <source>
        <dbReference type="ARBA" id="ARBA00022603"/>
    </source>
</evidence>
<evidence type="ECO:0000256" key="7">
    <source>
        <dbReference type="PROSITE-ProRule" id="PRU01023"/>
    </source>
</evidence>
<dbReference type="Proteomes" id="UP000050973">
    <property type="component" value="Unassembled WGS sequence"/>
</dbReference>
<comment type="caution">
    <text evidence="7">Lacks conserved residue(s) required for the propagation of feature annotation.</text>
</comment>
<dbReference type="Gene3D" id="2.30.130.60">
    <property type="match status" value="1"/>
</dbReference>
<dbReference type="InterPro" id="IPR023267">
    <property type="entry name" value="RCMT"/>
</dbReference>
<dbReference type="Pfam" id="PF13636">
    <property type="entry name" value="Methyltranf_PUA"/>
    <property type="match status" value="1"/>
</dbReference>
<comment type="caution">
    <text evidence="10">The sequence shown here is derived from an EMBL/GenBank/DDBJ whole genome shotgun (WGS) entry which is preliminary data.</text>
</comment>
<dbReference type="SUPFAM" id="SSF53335">
    <property type="entry name" value="S-adenosyl-L-methionine-dependent methyltransferases"/>
    <property type="match status" value="1"/>
</dbReference>
<keyword evidence="6 7" id="KW-0694">RNA-binding</keyword>
<keyword evidence="2" id="KW-0963">Cytoplasm</keyword>
<dbReference type="PANTHER" id="PTHR22807">
    <property type="entry name" value="NOP2 YEAST -RELATED NOL1/NOP2/FMU SUN DOMAIN-CONTAINING"/>
    <property type="match status" value="1"/>
</dbReference>
<reference evidence="10 11" key="1">
    <citation type="journal article" date="2015" name="Genome Announc.">
        <title>Expanding the biotechnology potential of lactobacilli through comparative genomics of 213 strains and associated genera.</title>
        <authorList>
            <person name="Sun Z."/>
            <person name="Harris H.M."/>
            <person name="McCann A."/>
            <person name="Guo C."/>
            <person name="Argimon S."/>
            <person name="Zhang W."/>
            <person name="Yang X."/>
            <person name="Jeffery I.B."/>
            <person name="Cooney J.C."/>
            <person name="Kagawa T.F."/>
            <person name="Liu W."/>
            <person name="Song Y."/>
            <person name="Salvetti E."/>
            <person name="Wrobel A."/>
            <person name="Rasinkangas P."/>
            <person name="Parkhill J."/>
            <person name="Rea M.C."/>
            <person name="O'Sullivan O."/>
            <person name="Ritari J."/>
            <person name="Douillard F.P."/>
            <person name="Paul Ross R."/>
            <person name="Yang R."/>
            <person name="Briner A.E."/>
            <person name="Felis G.E."/>
            <person name="de Vos W.M."/>
            <person name="Barrangou R."/>
            <person name="Klaenhammer T.R."/>
            <person name="Caufield P.W."/>
            <person name="Cui Y."/>
            <person name="Zhang H."/>
            <person name="O'Toole P.W."/>
        </authorList>
    </citation>
    <scope>NUCLEOTIDE SEQUENCE [LARGE SCALE GENOMIC DNA]</scope>
    <source>
        <strain evidence="10 11">DSM 4864</strain>
    </source>
</reference>
<dbReference type="Gene3D" id="3.40.50.150">
    <property type="entry name" value="Vaccinia Virus protein VP39"/>
    <property type="match status" value="1"/>
</dbReference>